<dbReference type="InterPro" id="IPR036424">
    <property type="entry name" value="UPP_synth-like_sf"/>
</dbReference>
<keyword evidence="5" id="KW-1185">Reference proteome</keyword>
<comment type="caution">
    <text evidence="3">Lacks conserved residue(s) required for the propagation of feature annotation.</text>
</comment>
<comment type="subunit">
    <text evidence="3">Homodimer.</text>
</comment>
<dbReference type="EMBL" id="JACCBJ010000001">
    <property type="protein sequence ID" value="NYD74013.1"/>
    <property type="molecule type" value="Genomic_DNA"/>
</dbReference>
<dbReference type="GO" id="GO:0033850">
    <property type="term" value="F:Z-farnesyl diphosphate synthase activity"/>
    <property type="evidence" value="ECO:0007669"/>
    <property type="project" value="TreeGrafter"/>
</dbReference>
<dbReference type="HAMAP" id="MF_01139">
    <property type="entry name" value="ISPT"/>
    <property type="match status" value="1"/>
</dbReference>
<dbReference type="Gene3D" id="3.40.1180.10">
    <property type="entry name" value="Decaprenyl diphosphate synthase-like"/>
    <property type="match status" value="1"/>
</dbReference>
<comment type="similarity">
    <text evidence="2">Belongs to the UPP synthase family. Z-FPP synthase subfamily.</text>
</comment>
<protein>
    <recommendedName>
        <fullName evidence="3">Isoprenyl transferase</fullName>
        <ecNumber evidence="3">2.5.1.-</ecNumber>
    </recommendedName>
</protein>
<gene>
    <name evidence="4" type="ORF">BJ963_001532</name>
</gene>
<keyword evidence="1 3" id="KW-0808">Transferase</keyword>
<proteinExistence type="inferred from homology"/>
<dbReference type="Pfam" id="PF01255">
    <property type="entry name" value="Prenyltransf"/>
    <property type="match status" value="1"/>
</dbReference>
<accession>A0A852SZE1</accession>
<dbReference type="PANTHER" id="PTHR10291">
    <property type="entry name" value="DEHYDRODOLICHYL DIPHOSPHATE SYNTHASE FAMILY MEMBER"/>
    <property type="match status" value="1"/>
</dbReference>
<feature type="binding site" evidence="3">
    <location>
        <position position="97"/>
    </location>
    <ligand>
        <name>substrate</name>
    </ligand>
</feature>
<comment type="cofactor">
    <cofactor evidence="3">
        <name>Mg(2+)</name>
        <dbReference type="ChEBI" id="CHEBI:18420"/>
    </cofactor>
    <text evidence="3">Binds 2 magnesium ions per subunit.</text>
</comment>
<dbReference type="InterPro" id="IPR018520">
    <property type="entry name" value="UPP_synth-like_CS"/>
</dbReference>
<comment type="function">
    <text evidence="3">Catalyzes the condensation of isopentenyl diphosphate (IPP) with allylic pyrophosphates generating different type of terpenoids.</text>
</comment>
<feature type="active site" evidence="3">
    <location>
        <position position="44"/>
    </location>
</feature>
<feature type="binding site" evidence="3">
    <location>
        <begin position="90"/>
        <end position="92"/>
    </location>
    <ligand>
        <name>substrate</name>
    </ligand>
</feature>
<feature type="binding site" evidence="3">
    <location>
        <position position="44"/>
    </location>
    <ligand>
        <name>Mg(2+)</name>
        <dbReference type="ChEBI" id="CHEBI:18420"/>
    </ligand>
</feature>
<feature type="active site" description="Proton acceptor" evidence="3">
    <location>
        <position position="93"/>
    </location>
</feature>
<evidence type="ECO:0000313" key="5">
    <source>
        <dbReference type="Proteomes" id="UP000589620"/>
    </source>
</evidence>
<comment type="caution">
    <text evidence="4">The sequence shown here is derived from an EMBL/GenBank/DDBJ whole genome shotgun (WGS) entry which is preliminary data.</text>
</comment>
<dbReference type="AlphaFoldDB" id="A0A852SZE1"/>
<evidence type="ECO:0000256" key="1">
    <source>
        <dbReference type="ARBA" id="ARBA00022679"/>
    </source>
</evidence>
<dbReference type="InterPro" id="IPR001441">
    <property type="entry name" value="UPP_synth-like"/>
</dbReference>
<feature type="binding site" evidence="3">
    <location>
        <position position="49"/>
    </location>
    <ligand>
        <name>substrate</name>
    </ligand>
</feature>
<feature type="binding site" evidence="3">
    <location>
        <position position="234"/>
    </location>
    <ligand>
        <name>Mg(2+)</name>
        <dbReference type="ChEBI" id="CHEBI:18420"/>
    </ligand>
</feature>
<dbReference type="CDD" id="cd00475">
    <property type="entry name" value="Cis_IPPS"/>
    <property type="match status" value="1"/>
</dbReference>
<evidence type="ECO:0000256" key="2">
    <source>
        <dbReference type="ARBA" id="ARBA00038453"/>
    </source>
</evidence>
<evidence type="ECO:0000313" key="4">
    <source>
        <dbReference type="EMBL" id="NYD74013.1"/>
    </source>
</evidence>
<dbReference type="NCBIfam" id="NF011403">
    <property type="entry name" value="PRK14828.1"/>
    <property type="match status" value="1"/>
</dbReference>
<feature type="binding site" evidence="3">
    <location>
        <begin position="221"/>
        <end position="223"/>
    </location>
    <ligand>
        <name>substrate</name>
    </ligand>
</feature>
<reference evidence="4 5" key="1">
    <citation type="submission" date="2020-07" db="EMBL/GenBank/DDBJ databases">
        <title>Sequencing the genomes of 1000 actinobacteria strains.</title>
        <authorList>
            <person name="Klenk H.-P."/>
        </authorList>
    </citation>
    <scope>NUCLEOTIDE SEQUENCE [LARGE SCALE GENOMIC DNA]</scope>
    <source>
        <strain evidence="4 5">DSM 23871</strain>
    </source>
</reference>
<dbReference type="SUPFAM" id="SSF64005">
    <property type="entry name" value="Undecaprenyl diphosphate synthase"/>
    <property type="match status" value="1"/>
</dbReference>
<organism evidence="4 5">
    <name type="scientific">Leifsonia soli</name>
    <dbReference type="NCBI Taxonomy" id="582665"/>
    <lineage>
        <taxon>Bacteria</taxon>
        <taxon>Bacillati</taxon>
        <taxon>Actinomycetota</taxon>
        <taxon>Actinomycetes</taxon>
        <taxon>Micrococcales</taxon>
        <taxon>Microbacteriaceae</taxon>
        <taxon>Leifsonia</taxon>
    </lineage>
</organism>
<feature type="binding site" evidence="3">
    <location>
        <position position="62"/>
    </location>
    <ligand>
        <name>substrate</name>
    </ligand>
</feature>
<dbReference type="PANTHER" id="PTHR10291:SF43">
    <property type="entry name" value="DEHYDRODOLICHYL DIPHOSPHATE SYNTHASE COMPLEX SUBUNIT DHDDS"/>
    <property type="match status" value="1"/>
</dbReference>
<dbReference type="GO" id="GO:0045547">
    <property type="term" value="F:ditrans,polycis-polyprenyl diphosphate synthase [(2E,6E)-farnesyl diphosphate specific] activity"/>
    <property type="evidence" value="ECO:0007669"/>
    <property type="project" value="TreeGrafter"/>
</dbReference>
<sequence length="266" mass="29673">MSRRGTPGMGRLEASGLLYGLYQKRLRRDLNRESLPKHVAMIIDGNRRWARQAGMTTVAHGHRAGAAKMHEFLEWCDELGIQVVTLYLLSSDNLTNRESGELGDLIDIIAQLADDLSHYRDWRVKHVGSATGLPPRLLEALADAEKRTAANTGMHINLAVGYGGRKEITDAMRSIVAAHHAEGGSLETLADLLTPDLIGEHLYTGGQPDPDLVIRTSGEQRLSDFMLWQSAHSEFYFVEALGPDLREVDFLRAVRDYSRRNRRFGG</sequence>
<dbReference type="GO" id="GO:0005886">
    <property type="term" value="C:plasma membrane"/>
    <property type="evidence" value="ECO:0007669"/>
    <property type="project" value="TreeGrafter"/>
</dbReference>
<evidence type="ECO:0000256" key="3">
    <source>
        <dbReference type="HAMAP-Rule" id="MF_01139"/>
    </source>
</evidence>
<feature type="binding site" evidence="3">
    <location>
        <begin position="45"/>
        <end position="48"/>
    </location>
    <ligand>
        <name>substrate</name>
    </ligand>
</feature>
<keyword evidence="3" id="KW-0460">Magnesium</keyword>
<keyword evidence="3" id="KW-0479">Metal-binding</keyword>
<dbReference type="PROSITE" id="PS01066">
    <property type="entry name" value="UPP_SYNTHASE"/>
    <property type="match status" value="1"/>
</dbReference>
<dbReference type="NCBIfam" id="TIGR00055">
    <property type="entry name" value="uppS"/>
    <property type="match status" value="1"/>
</dbReference>
<dbReference type="GO" id="GO:0016094">
    <property type="term" value="P:polyprenol biosynthetic process"/>
    <property type="evidence" value="ECO:0007669"/>
    <property type="project" value="TreeGrafter"/>
</dbReference>
<name>A0A852SZE1_9MICO</name>
<feature type="binding site" evidence="3">
    <location>
        <position position="215"/>
    </location>
    <ligand>
        <name>substrate</name>
    </ligand>
</feature>
<dbReference type="Proteomes" id="UP000589620">
    <property type="component" value="Unassembled WGS sequence"/>
</dbReference>
<dbReference type="EC" id="2.5.1.-" evidence="3"/>
<dbReference type="GO" id="GO:0000287">
    <property type="term" value="F:magnesium ion binding"/>
    <property type="evidence" value="ECO:0007669"/>
    <property type="project" value="UniProtKB-UniRule"/>
</dbReference>